<gene>
    <name evidence="3" type="ORF">DICVIV_07409</name>
</gene>
<feature type="domain" description="Nanos-type" evidence="2">
    <location>
        <begin position="138"/>
        <end position="184"/>
    </location>
</feature>
<evidence type="ECO:0000313" key="4">
    <source>
        <dbReference type="Proteomes" id="UP000053766"/>
    </source>
</evidence>
<reference evidence="3 4" key="1">
    <citation type="submission" date="2013-11" db="EMBL/GenBank/DDBJ databases">
        <title>Draft genome of the bovine lungworm Dictyocaulus viviparus.</title>
        <authorList>
            <person name="Mitreva M."/>
        </authorList>
    </citation>
    <scope>NUCLEOTIDE SEQUENCE [LARGE SCALE GENOMIC DNA]</scope>
    <source>
        <strain evidence="3 4">HannoverDv2000</strain>
    </source>
</reference>
<dbReference type="Proteomes" id="UP000053766">
    <property type="component" value="Unassembled WGS sequence"/>
</dbReference>
<organism evidence="3 4">
    <name type="scientific">Dictyocaulus viviparus</name>
    <name type="common">Bovine lungworm</name>
    <dbReference type="NCBI Taxonomy" id="29172"/>
    <lineage>
        <taxon>Eukaryota</taxon>
        <taxon>Metazoa</taxon>
        <taxon>Ecdysozoa</taxon>
        <taxon>Nematoda</taxon>
        <taxon>Chromadorea</taxon>
        <taxon>Rhabditida</taxon>
        <taxon>Rhabditina</taxon>
        <taxon>Rhabditomorpha</taxon>
        <taxon>Strongyloidea</taxon>
        <taxon>Metastrongylidae</taxon>
        <taxon>Dictyocaulus</taxon>
    </lineage>
</organism>
<proteinExistence type="inferred from homology"/>
<dbReference type="AlphaFoldDB" id="A0A0D8XW02"/>
<keyword evidence="1" id="KW-0863">Zinc-finger</keyword>
<dbReference type="GO" id="GO:0006417">
    <property type="term" value="P:regulation of translation"/>
    <property type="evidence" value="ECO:0007669"/>
    <property type="project" value="UniProtKB-UniRule"/>
</dbReference>
<comment type="similarity">
    <text evidence="1">Belongs to the nanos family.</text>
</comment>
<name>A0A0D8XW02_DICVI</name>
<sequence length="228" mass="26333">MFSFAPFPNKVWSMNGHETMHESSTTSEDLDDTALLNTSWPLFYVGINEEVLWLQPTDQLRCRPKKPNNFMSKVESFAWFLAQFVTTLSIYINQENLCYCNLGKCCCGDRPHKANAFLRKVCSERKVPASRDYMFLKECAYCKGIGKPFVGHQKTSCPVLFAMRPCSLCGADGYENHTLSHCPYQQKVNLALKDEHRFGKETRQTKRYEERHELYSNNIVNSANLEEI</sequence>
<dbReference type="InterPro" id="IPR038129">
    <property type="entry name" value="Nanos_sf"/>
</dbReference>
<dbReference type="InterPro" id="IPR024161">
    <property type="entry name" value="Znf_nanos-typ"/>
</dbReference>
<dbReference type="Gene3D" id="4.10.60.30">
    <property type="entry name" value="Nanos, RNA-binding domain"/>
    <property type="match status" value="1"/>
</dbReference>
<keyword evidence="1" id="KW-0810">Translation regulation</keyword>
<evidence type="ECO:0000256" key="1">
    <source>
        <dbReference type="PROSITE-ProRule" id="PRU00855"/>
    </source>
</evidence>
<accession>A0A0D8XW02</accession>
<keyword evidence="1" id="KW-0479">Metal-binding</keyword>
<dbReference type="PROSITE" id="PS51522">
    <property type="entry name" value="ZF_NANOS"/>
    <property type="match status" value="1"/>
</dbReference>
<dbReference type="GO" id="GO:0008270">
    <property type="term" value="F:zinc ion binding"/>
    <property type="evidence" value="ECO:0007669"/>
    <property type="project" value="UniProtKB-KW"/>
</dbReference>
<evidence type="ECO:0000259" key="2">
    <source>
        <dbReference type="PROSITE" id="PS51522"/>
    </source>
</evidence>
<evidence type="ECO:0000313" key="3">
    <source>
        <dbReference type="EMBL" id="KJH46541.1"/>
    </source>
</evidence>
<dbReference type="GO" id="GO:0003723">
    <property type="term" value="F:RNA binding"/>
    <property type="evidence" value="ECO:0007669"/>
    <property type="project" value="UniProtKB-UniRule"/>
</dbReference>
<keyword evidence="1" id="KW-0862">Zinc</keyword>
<keyword evidence="1" id="KW-0694">RNA-binding</keyword>
<dbReference type="EMBL" id="KN716348">
    <property type="protein sequence ID" value="KJH46541.1"/>
    <property type="molecule type" value="Genomic_DNA"/>
</dbReference>
<protein>
    <submittedName>
        <fullName evidence="3">Nanos RNA binding domain protein</fullName>
    </submittedName>
</protein>
<reference evidence="4" key="2">
    <citation type="journal article" date="2016" name="Sci. Rep.">
        <title>Dictyocaulus viviparus genome, variome and transcriptome elucidate lungworm biology and support future intervention.</title>
        <authorList>
            <person name="McNulty S.N."/>
            <person name="Strube C."/>
            <person name="Rosa B.A."/>
            <person name="Martin J.C."/>
            <person name="Tyagi R."/>
            <person name="Choi Y.J."/>
            <person name="Wang Q."/>
            <person name="Hallsworth Pepin K."/>
            <person name="Zhang X."/>
            <person name="Ozersky P."/>
            <person name="Wilson R.K."/>
            <person name="Sternberg P.W."/>
            <person name="Gasser R.B."/>
            <person name="Mitreva M."/>
        </authorList>
    </citation>
    <scope>NUCLEOTIDE SEQUENCE [LARGE SCALE GENOMIC DNA]</scope>
    <source>
        <strain evidence="4">HannoverDv2000</strain>
    </source>
</reference>
<dbReference type="OrthoDB" id="5875747at2759"/>
<keyword evidence="4" id="KW-1185">Reference proteome</keyword>